<evidence type="ECO:0000256" key="7">
    <source>
        <dbReference type="ARBA" id="ARBA00023157"/>
    </source>
</evidence>
<keyword evidence="5 10" id="KW-0378">Hydrolase</keyword>
<evidence type="ECO:0000313" key="13">
    <source>
        <dbReference type="Proteomes" id="UP000789405"/>
    </source>
</evidence>
<feature type="active site" evidence="8">
    <location>
        <position position="91"/>
    </location>
</feature>
<gene>
    <name evidence="12" type="ORF">DERYTH_LOCUS23370</name>
</gene>
<keyword evidence="6" id="KW-0865">Zymogen</keyword>
<dbReference type="GO" id="GO:0004190">
    <property type="term" value="F:aspartic-type endopeptidase activity"/>
    <property type="evidence" value="ECO:0007669"/>
    <property type="project" value="UniProtKB-KW"/>
</dbReference>
<feature type="non-terminal residue" evidence="12">
    <location>
        <position position="392"/>
    </location>
</feature>
<accession>A0A9N9P905</accession>
<dbReference type="GO" id="GO:0006508">
    <property type="term" value="P:proteolysis"/>
    <property type="evidence" value="ECO:0007669"/>
    <property type="project" value="UniProtKB-KW"/>
</dbReference>
<comment type="similarity">
    <text evidence="1 10">Belongs to the peptidase A1 family.</text>
</comment>
<dbReference type="PANTHER" id="PTHR47966:SF51">
    <property type="entry name" value="BETA-SITE APP-CLEAVING ENZYME, ISOFORM A-RELATED"/>
    <property type="match status" value="1"/>
</dbReference>
<evidence type="ECO:0000256" key="1">
    <source>
        <dbReference type="ARBA" id="ARBA00007447"/>
    </source>
</evidence>
<evidence type="ECO:0000256" key="9">
    <source>
        <dbReference type="PIRSR" id="PIRSR601461-2"/>
    </source>
</evidence>
<evidence type="ECO:0000313" key="12">
    <source>
        <dbReference type="EMBL" id="CAG8801029.1"/>
    </source>
</evidence>
<keyword evidence="4 10" id="KW-0064">Aspartyl protease</keyword>
<comment type="caution">
    <text evidence="12">The sequence shown here is derived from an EMBL/GenBank/DDBJ whole genome shotgun (WGS) entry which is preliminary data.</text>
</comment>
<evidence type="ECO:0000256" key="10">
    <source>
        <dbReference type="RuleBase" id="RU000454"/>
    </source>
</evidence>
<keyword evidence="3" id="KW-0732">Signal</keyword>
<dbReference type="InterPro" id="IPR033121">
    <property type="entry name" value="PEPTIDASE_A1"/>
</dbReference>
<feature type="disulfide bond" evidence="9">
    <location>
        <begin position="104"/>
        <end position="109"/>
    </location>
</feature>
<dbReference type="Pfam" id="PF00026">
    <property type="entry name" value="Asp"/>
    <property type="match status" value="1"/>
</dbReference>
<keyword evidence="7 9" id="KW-1015">Disulfide bond</keyword>
<dbReference type="EMBL" id="CAJVPY010035402">
    <property type="protein sequence ID" value="CAG8801029.1"/>
    <property type="molecule type" value="Genomic_DNA"/>
</dbReference>
<dbReference type="OrthoDB" id="15189at2759"/>
<evidence type="ECO:0000256" key="2">
    <source>
        <dbReference type="ARBA" id="ARBA00022670"/>
    </source>
</evidence>
<dbReference type="InterPro" id="IPR021109">
    <property type="entry name" value="Peptidase_aspartic_dom_sf"/>
</dbReference>
<dbReference type="InterPro" id="IPR034164">
    <property type="entry name" value="Pepsin-like_dom"/>
</dbReference>
<dbReference type="FunFam" id="2.40.70.10:FF:000008">
    <property type="entry name" value="Cathepsin D"/>
    <property type="match status" value="1"/>
</dbReference>
<keyword evidence="13" id="KW-1185">Reference proteome</keyword>
<dbReference type="PROSITE" id="PS00141">
    <property type="entry name" value="ASP_PROTEASE"/>
    <property type="match status" value="1"/>
</dbReference>
<reference evidence="12" key="1">
    <citation type="submission" date="2021-06" db="EMBL/GenBank/DDBJ databases">
        <authorList>
            <person name="Kallberg Y."/>
            <person name="Tangrot J."/>
            <person name="Rosling A."/>
        </authorList>
    </citation>
    <scope>NUCLEOTIDE SEQUENCE</scope>
    <source>
        <strain evidence="12">MA453B</strain>
    </source>
</reference>
<dbReference type="PANTHER" id="PTHR47966">
    <property type="entry name" value="BETA-SITE APP-CLEAVING ENZYME, ISOFORM A-RELATED"/>
    <property type="match status" value="1"/>
</dbReference>
<dbReference type="AlphaFoldDB" id="A0A9N9P905"/>
<dbReference type="InterPro" id="IPR001461">
    <property type="entry name" value="Aspartic_peptidase_A1"/>
</dbReference>
<evidence type="ECO:0000256" key="5">
    <source>
        <dbReference type="ARBA" id="ARBA00022801"/>
    </source>
</evidence>
<dbReference type="PROSITE" id="PS51767">
    <property type="entry name" value="PEPTIDASE_A1"/>
    <property type="match status" value="1"/>
</dbReference>
<feature type="non-terminal residue" evidence="12">
    <location>
        <position position="1"/>
    </location>
</feature>
<dbReference type="Proteomes" id="UP000789405">
    <property type="component" value="Unassembled WGS sequence"/>
</dbReference>
<evidence type="ECO:0000256" key="8">
    <source>
        <dbReference type="PIRSR" id="PIRSR601461-1"/>
    </source>
</evidence>
<protein>
    <submittedName>
        <fullName evidence="12">28056_t:CDS:1</fullName>
    </submittedName>
</protein>
<evidence type="ECO:0000259" key="11">
    <source>
        <dbReference type="PROSITE" id="PS51767"/>
    </source>
</evidence>
<dbReference type="CDD" id="cd05471">
    <property type="entry name" value="pepsin_like"/>
    <property type="match status" value="1"/>
</dbReference>
<dbReference type="PRINTS" id="PR00792">
    <property type="entry name" value="PEPSIN"/>
</dbReference>
<feature type="domain" description="Peptidase A1" evidence="11">
    <location>
        <begin position="75"/>
        <end position="385"/>
    </location>
</feature>
<evidence type="ECO:0000256" key="6">
    <source>
        <dbReference type="ARBA" id="ARBA00023145"/>
    </source>
</evidence>
<organism evidence="12 13">
    <name type="scientific">Dentiscutata erythropus</name>
    <dbReference type="NCBI Taxonomy" id="1348616"/>
    <lineage>
        <taxon>Eukaryota</taxon>
        <taxon>Fungi</taxon>
        <taxon>Fungi incertae sedis</taxon>
        <taxon>Mucoromycota</taxon>
        <taxon>Glomeromycotina</taxon>
        <taxon>Glomeromycetes</taxon>
        <taxon>Diversisporales</taxon>
        <taxon>Gigasporaceae</taxon>
        <taxon>Dentiscutata</taxon>
    </lineage>
</organism>
<keyword evidence="2 10" id="KW-0645">Protease</keyword>
<evidence type="ECO:0000256" key="4">
    <source>
        <dbReference type="ARBA" id="ARBA00022750"/>
    </source>
</evidence>
<sequence length="392" mass="42694">LIVLLNTHNTTAEQYYDPGFKSIILTKRKPVYSQALGDFIKVNKAYIDKKYSILKKRQSIITLTDEVISKNEVGYYGPITIGNQNFTVTYDTGSLDLWVPDISCSISACGSHNRFDPSKSSTFHSSKNNFTLSYGLTVNQSVTGYEGQDTVIFGGISITQQNFGLATNEPFADLAEDGIIGLGPLNVAGFQTNGVMQSIKEQKKSSNNMVGFHLGREKNNSKDISFMTLGGVSQDAIIGSIGYNKANISLGVWIITLSDVKVNGNSVGTFSPAPAIIDTGTTLVYGVSSIVNEIHSQIPDAILYPPDQGQDQIWAIPCNTKSVVSFTFDSGSYSIDSAELIMNTNDSLCVSGIQSNPEDFWLVGDVFLSSVFSVFDFDNYQVGFAQTRIMTY</sequence>
<proteinExistence type="inferred from homology"/>
<dbReference type="Gene3D" id="2.40.70.10">
    <property type="entry name" value="Acid Proteases"/>
    <property type="match status" value="2"/>
</dbReference>
<dbReference type="InterPro" id="IPR001969">
    <property type="entry name" value="Aspartic_peptidase_AS"/>
</dbReference>
<dbReference type="SUPFAM" id="SSF50630">
    <property type="entry name" value="Acid proteases"/>
    <property type="match status" value="1"/>
</dbReference>
<evidence type="ECO:0000256" key="3">
    <source>
        <dbReference type="ARBA" id="ARBA00022729"/>
    </source>
</evidence>
<feature type="active site" evidence="8">
    <location>
        <position position="278"/>
    </location>
</feature>
<name>A0A9N9P905_9GLOM</name>